<keyword evidence="1" id="KW-0175">Coiled coil</keyword>
<dbReference type="AlphaFoldDB" id="A0A0N5CV22"/>
<proteinExistence type="predicted"/>
<dbReference type="WBParaSite" id="TCLT_0000414201-mRNA-1">
    <property type="protein sequence ID" value="TCLT_0000414201-mRNA-1"/>
    <property type="gene ID" value="TCLT_0000414201"/>
</dbReference>
<dbReference type="InterPro" id="IPR032023">
    <property type="entry name" value="GCC2_Rab_bind"/>
</dbReference>
<sequence length="649" mass="75104">MVTLQKCEIDALSRDDLVCFVKKQIEKLKSVKTENEKLRTELAEIGKNLSVCEQKCSDVQKENFEKNEEVKLLNESANQASIPSECVLSDSENETIMNIAQLQNELTSVKNMLQEQSKKYEKQVNENERLIYTLAELRSLFDDQQAQLESYKEKRSVENVISLEMADFEKTIERLQKELKAVKNEKQELDTKLSSVTKEMEILYEEKASLSSNIMKFEDALEKETEIDLRDKEQKRLEGQLKDQVSARSEERDQLMIVISNNEKNIKDLQTSNSSLNRQLISLRSQHESLQKQLDDLSQEYSTFKVRAHYVLEQRKSEADQRGEGEMEILEGTIREQKKTIENLVNSTLNLQGELDSSSQHVITLATEVTNLQRQLDTVIESHRKELAEQSREFESRSASATKLNSELIMQLEANSAAHVQEKKNLLITARQERESLQEELERLHHALDEEVKRRTDMEKIQATMTAQNVAIQIQKPVTETPLLSSYLKRPSTLVTSAKEIRNDSNEIYKEKSLEEVIYGESEEDAVIDIWNQSESSMTLEETVQLEHTRELLNESESNNARLLEQTKVLKEEIRKMERNKERENHLSNTEYLKDIILKFIAPEKVTYERGQLIPVLATMLKLSSDEVNLLTRFVEGILFAKLKLLVQI</sequence>
<dbReference type="Pfam" id="PF16704">
    <property type="entry name" value="Rab_bind"/>
    <property type="match status" value="1"/>
</dbReference>
<reference evidence="3 4" key="2">
    <citation type="submission" date="2018-11" db="EMBL/GenBank/DDBJ databases">
        <authorList>
            <consortium name="Pathogen Informatics"/>
        </authorList>
    </citation>
    <scope>NUCLEOTIDE SEQUENCE [LARGE SCALE GENOMIC DNA]</scope>
</reference>
<organism evidence="5">
    <name type="scientific">Thelazia callipaeda</name>
    <name type="common">Oriental eyeworm</name>
    <name type="synonym">Parasitic nematode</name>
    <dbReference type="NCBI Taxonomy" id="103827"/>
    <lineage>
        <taxon>Eukaryota</taxon>
        <taxon>Metazoa</taxon>
        <taxon>Ecdysozoa</taxon>
        <taxon>Nematoda</taxon>
        <taxon>Chromadorea</taxon>
        <taxon>Rhabditida</taxon>
        <taxon>Spirurina</taxon>
        <taxon>Spiruromorpha</taxon>
        <taxon>Thelazioidea</taxon>
        <taxon>Thelaziidae</taxon>
        <taxon>Thelazia</taxon>
    </lineage>
</organism>
<evidence type="ECO:0000313" key="4">
    <source>
        <dbReference type="Proteomes" id="UP000276776"/>
    </source>
</evidence>
<keyword evidence="4" id="KW-1185">Reference proteome</keyword>
<name>A0A0N5CV22_THECL</name>
<accession>A0A0N5CV22</accession>
<evidence type="ECO:0000313" key="5">
    <source>
        <dbReference type="WBParaSite" id="TCLT_0000414201-mRNA-1"/>
    </source>
</evidence>
<dbReference type="InterPro" id="IPR000237">
    <property type="entry name" value="GRIP_dom"/>
</dbReference>
<dbReference type="OrthoDB" id="1926336at2759"/>
<feature type="coiled-coil region" evidence="1">
    <location>
        <begin position="420"/>
        <end position="454"/>
    </location>
</feature>
<dbReference type="EMBL" id="UYYF01004277">
    <property type="protein sequence ID" value="VDN01195.1"/>
    <property type="molecule type" value="Genomic_DNA"/>
</dbReference>
<feature type="coiled-coil region" evidence="1">
    <location>
        <begin position="546"/>
        <end position="587"/>
    </location>
</feature>
<feature type="domain" description="GRIP" evidence="2">
    <location>
        <begin position="583"/>
        <end position="634"/>
    </location>
</feature>
<gene>
    <name evidence="3" type="ORF">TCLT_LOCUS4131</name>
</gene>
<dbReference type="PROSITE" id="PS50913">
    <property type="entry name" value="GRIP"/>
    <property type="match status" value="1"/>
</dbReference>
<evidence type="ECO:0000256" key="1">
    <source>
        <dbReference type="SAM" id="Coils"/>
    </source>
</evidence>
<evidence type="ECO:0000259" key="2">
    <source>
        <dbReference type="PROSITE" id="PS50913"/>
    </source>
</evidence>
<dbReference type="Proteomes" id="UP000276776">
    <property type="component" value="Unassembled WGS sequence"/>
</dbReference>
<dbReference type="Pfam" id="PF01465">
    <property type="entry name" value="GRIP"/>
    <property type="match status" value="1"/>
</dbReference>
<dbReference type="STRING" id="103827.A0A0N5CV22"/>
<dbReference type="SMART" id="SM00755">
    <property type="entry name" value="Grip"/>
    <property type="match status" value="1"/>
</dbReference>
<reference evidence="5" key="1">
    <citation type="submission" date="2017-02" db="UniProtKB">
        <authorList>
            <consortium name="WormBaseParasite"/>
        </authorList>
    </citation>
    <scope>IDENTIFICATION</scope>
</reference>
<evidence type="ECO:0000313" key="3">
    <source>
        <dbReference type="EMBL" id="VDN01195.1"/>
    </source>
</evidence>
<protein>
    <submittedName>
        <fullName evidence="5">GRIP domain-containing protein</fullName>
    </submittedName>
</protein>
<feature type="coiled-coil region" evidence="1">
    <location>
        <begin position="259"/>
        <end position="347"/>
    </location>
</feature>
<dbReference type="OMA" id="TEECDKQ"/>
<feature type="coiled-coil region" evidence="1">
    <location>
        <begin position="21"/>
        <end position="55"/>
    </location>
</feature>
<feature type="coiled-coil region" evidence="1">
    <location>
        <begin position="99"/>
        <end position="206"/>
    </location>
</feature>